<dbReference type="EMBL" id="JFHC01000008">
    <property type="protein sequence ID" value="KDR43356.1"/>
    <property type="molecule type" value="Genomic_DNA"/>
</dbReference>
<comment type="similarity">
    <text evidence="5">Belongs to the CitG/MdcB family.</text>
</comment>
<keyword evidence="4 5" id="KW-0067">ATP-binding</keyword>
<proteinExistence type="inferred from homology"/>
<evidence type="ECO:0000313" key="6">
    <source>
        <dbReference type="EMBL" id="KDR43356.1"/>
    </source>
</evidence>
<dbReference type="RefSeq" id="WP_035938180.1">
    <property type="nucleotide sequence ID" value="NZ_CADFFX010000011.1"/>
</dbReference>
<comment type="catalytic activity">
    <reaction evidence="1 5">
        <text>3'-dephospho-CoA + ATP = 2'-(5''-triphospho-alpha-D-ribosyl)-3'-dephospho-CoA + adenine</text>
        <dbReference type="Rhea" id="RHEA:15117"/>
        <dbReference type="ChEBI" id="CHEBI:16708"/>
        <dbReference type="ChEBI" id="CHEBI:30616"/>
        <dbReference type="ChEBI" id="CHEBI:57328"/>
        <dbReference type="ChEBI" id="CHEBI:61378"/>
        <dbReference type="EC" id="2.4.2.52"/>
    </reaction>
</comment>
<dbReference type="Pfam" id="PF01874">
    <property type="entry name" value="CitG"/>
    <property type="match status" value="1"/>
</dbReference>
<organism evidence="6 7">
    <name type="scientific">Caballeronia glathei</name>
    <dbReference type="NCBI Taxonomy" id="60547"/>
    <lineage>
        <taxon>Bacteria</taxon>
        <taxon>Pseudomonadati</taxon>
        <taxon>Pseudomonadota</taxon>
        <taxon>Betaproteobacteria</taxon>
        <taxon>Burkholderiales</taxon>
        <taxon>Burkholderiaceae</taxon>
        <taxon>Caballeronia</taxon>
    </lineage>
</organism>
<comment type="caution">
    <text evidence="6">The sequence shown here is derived from an EMBL/GenBank/DDBJ whole genome shotgun (WGS) entry which is preliminary data.</text>
</comment>
<dbReference type="NCBIfam" id="TIGR03132">
    <property type="entry name" value="malonate_mdcB"/>
    <property type="match status" value="1"/>
</dbReference>
<evidence type="ECO:0000256" key="5">
    <source>
        <dbReference type="HAMAP-Rule" id="MF_01883"/>
    </source>
</evidence>
<keyword evidence="2 5" id="KW-0808">Transferase</keyword>
<comment type="function">
    <text evidence="5">Involved in the formation of 2-(5''-phosphoribosyl)-3'-dephosphocoenzyme-A, the prosthetic group of the acyl-carrier protein of the malonate decarboxylase.</text>
</comment>
<dbReference type="NCBIfam" id="NF002315">
    <property type="entry name" value="PRK01237.1"/>
    <property type="match status" value="1"/>
</dbReference>
<dbReference type="AlphaFoldDB" id="A0A069Q0T2"/>
<evidence type="ECO:0000256" key="2">
    <source>
        <dbReference type="ARBA" id="ARBA00022679"/>
    </source>
</evidence>
<dbReference type="EC" id="2.4.2.52" evidence="5"/>
<dbReference type="PANTHER" id="PTHR30201">
    <property type="entry name" value="TRIPHOSPHORIBOSYL-DEPHOSPHO-COA SYNTHASE"/>
    <property type="match status" value="1"/>
</dbReference>
<dbReference type="PANTHER" id="PTHR30201:SF2">
    <property type="entry name" value="2-(5''-TRIPHOSPHORIBOSYL)-3'-DEPHOSPHOCOENZYME-A SYNTHASE"/>
    <property type="match status" value="1"/>
</dbReference>
<dbReference type="GO" id="GO:0016757">
    <property type="term" value="F:glycosyltransferase activity"/>
    <property type="evidence" value="ECO:0007669"/>
    <property type="project" value="UniProtKB-KW"/>
</dbReference>
<keyword evidence="3 5" id="KW-0547">Nucleotide-binding</keyword>
<dbReference type="InterPro" id="IPR017555">
    <property type="entry name" value="TriPribosyl-deP-CoA_syn"/>
</dbReference>
<keyword evidence="6" id="KW-0328">Glycosyltransferase</keyword>
<keyword evidence="7" id="KW-1185">Reference proteome</keyword>
<evidence type="ECO:0000256" key="4">
    <source>
        <dbReference type="ARBA" id="ARBA00022840"/>
    </source>
</evidence>
<dbReference type="STRING" id="60547.GCA_000751215_05597"/>
<name>A0A069Q0T2_9BURK</name>
<reference evidence="6 7" key="1">
    <citation type="submission" date="2014-03" db="EMBL/GenBank/DDBJ databases">
        <title>Draft Genome Sequences of Four Burkholderia Strains.</title>
        <authorList>
            <person name="Liu X.Y."/>
            <person name="Li C.X."/>
            <person name="Xu J.H."/>
        </authorList>
    </citation>
    <scope>NUCLEOTIDE SEQUENCE [LARGE SCALE GENOMIC DNA]</scope>
    <source>
        <strain evidence="6 7">DSM 50014</strain>
    </source>
</reference>
<protein>
    <recommendedName>
        <fullName evidence="5">Probable 2-(5''-triphosphoribosyl)-3'-dephosphocoenzyme-A synthase</fullName>
        <shortName evidence="5">2-(5''-triphosphoribosyl)-3'-dephospho-CoA synthase</shortName>
        <ecNumber evidence="5">2.4.2.52</ecNumber>
    </recommendedName>
</protein>
<sequence length="297" mass="30453">MPAALPLLCNESPDALADPLTLADCAVDALIDEACLTPKPALVDARGSGAHRDLDLDTMLRSAHALRPTFLAIARASLDEPPSQALRERLARIGRDGEHAMLAATGGSNAHRGAIWVVGLLCAGAATNAPGDSEAICARAAAIARFDDRFTPRAAQSSHGARVAERFGVAGARGEARAGFPHVLGVGLPALDRARASLTSNPSRDPAGESHARLDTLIAIIASLDDTCLLHRGGIAALRAAQHGARRVIEAGGVAAGAGRTALAELDRTLVALNASPGGAADLLAATLFLDSLRRLN</sequence>
<evidence type="ECO:0000256" key="3">
    <source>
        <dbReference type="ARBA" id="ARBA00022741"/>
    </source>
</evidence>
<gene>
    <name evidence="5" type="primary">mdcB</name>
    <name evidence="6" type="ORF">BG61_38175</name>
</gene>
<accession>A0A069Q0T2</accession>
<dbReference type="GO" id="GO:0051191">
    <property type="term" value="P:prosthetic group biosynthetic process"/>
    <property type="evidence" value="ECO:0007669"/>
    <property type="project" value="TreeGrafter"/>
</dbReference>
<dbReference type="GO" id="GO:0005524">
    <property type="term" value="F:ATP binding"/>
    <property type="evidence" value="ECO:0007669"/>
    <property type="project" value="UniProtKB-KW"/>
</dbReference>
<dbReference type="HAMAP" id="MF_01883">
    <property type="entry name" value="MdcB"/>
    <property type="match status" value="1"/>
</dbReference>
<evidence type="ECO:0000313" key="7">
    <source>
        <dbReference type="Proteomes" id="UP000027466"/>
    </source>
</evidence>
<dbReference type="InterPro" id="IPR002736">
    <property type="entry name" value="CitG"/>
</dbReference>
<dbReference type="Proteomes" id="UP000027466">
    <property type="component" value="Unassembled WGS sequence"/>
</dbReference>
<evidence type="ECO:0000256" key="1">
    <source>
        <dbReference type="ARBA" id="ARBA00001210"/>
    </source>
</evidence>
<dbReference type="GO" id="GO:0046917">
    <property type="term" value="F:triphosphoribosyl-dephospho-CoA synthase activity"/>
    <property type="evidence" value="ECO:0007669"/>
    <property type="project" value="UniProtKB-UniRule"/>
</dbReference>
<dbReference type="Gene3D" id="1.10.4200.10">
    <property type="entry name" value="Triphosphoribosyl-dephospho-CoA protein"/>
    <property type="match status" value="2"/>
</dbReference>